<name>A0ABY5R7I4_9HYPH</name>
<dbReference type="Pfam" id="PF12706">
    <property type="entry name" value="Lactamase_B_2"/>
    <property type="match status" value="1"/>
</dbReference>
<reference evidence="2" key="1">
    <citation type="submission" date="2020-09" db="EMBL/GenBank/DDBJ databases">
        <title>Rhizobia associated with sainfoin plants.</title>
        <authorList>
            <person name="Asharfi S."/>
            <person name="Kuzmanovic N."/>
            <person name="Bunk B."/>
            <person name="Sproeer C."/>
            <person name="Becker M."/>
            <person name="Thuenen T."/>
        </authorList>
    </citation>
    <scope>NUCLEOTIDE SEQUENCE</scope>
    <source>
        <strain evidence="2">OM4</strain>
    </source>
</reference>
<dbReference type="InterPro" id="IPR036866">
    <property type="entry name" value="RibonucZ/Hydroxyglut_hydro"/>
</dbReference>
<dbReference type="PANTHER" id="PTHR46018">
    <property type="entry name" value="ZINC PHOSPHODIESTERASE ELAC PROTEIN 1"/>
    <property type="match status" value="1"/>
</dbReference>
<organism evidence="2 3">
    <name type="scientific">Mesorhizobium onobrychidis</name>
    <dbReference type="NCBI Taxonomy" id="2775404"/>
    <lineage>
        <taxon>Bacteria</taxon>
        <taxon>Pseudomonadati</taxon>
        <taxon>Pseudomonadota</taxon>
        <taxon>Alphaproteobacteria</taxon>
        <taxon>Hyphomicrobiales</taxon>
        <taxon>Phyllobacteriaceae</taxon>
        <taxon>Mesorhizobium</taxon>
    </lineage>
</organism>
<dbReference type="Proteomes" id="UP001058098">
    <property type="component" value="Chromosome"/>
</dbReference>
<dbReference type="PANTHER" id="PTHR46018:SF7">
    <property type="entry name" value="RIBONUCLEASE Z"/>
    <property type="match status" value="1"/>
</dbReference>
<proteinExistence type="predicted"/>
<evidence type="ECO:0000313" key="3">
    <source>
        <dbReference type="Proteomes" id="UP001058098"/>
    </source>
</evidence>
<accession>A0ABY5R7I4</accession>
<dbReference type="SUPFAM" id="SSF56281">
    <property type="entry name" value="Metallo-hydrolase/oxidoreductase"/>
    <property type="match status" value="1"/>
</dbReference>
<dbReference type="EMBL" id="CP062229">
    <property type="protein sequence ID" value="UVC19144.1"/>
    <property type="molecule type" value="Genomic_DNA"/>
</dbReference>
<evidence type="ECO:0000259" key="1">
    <source>
        <dbReference type="Pfam" id="PF12706"/>
    </source>
</evidence>
<evidence type="ECO:0000313" key="2">
    <source>
        <dbReference type="EMBL" id="UVC19144.1"/>
    </source>
</evidence>
<dbReference type="InterPro" id="IPR001279">
    <property type="entry name" value="Metallo-B-lactamas"/>
</dbReference>
<feature type="domain" description="Metallo-beta-lactamase" evidence="1">
    <location>
        <begin position="241"/>
        <end position="317"/>
    </location>
</feature>
<protein>
    <submittedName>
        <fullName evidence="2">Ribonuclease Z</fullName>
    </submittedName>
</protein>
<sequence>MRKQYRVDSVTLLVQPRLVNDPFSDAGLLLDFRFGNRAMLFDIGDLSPLSPREILRVSHVFVSHMHMDHFAGFDRLLRLFLYRNKTVHFFGPPGLTEAVQAKLNAYTWNLLDEQSHDFMIAACDWTPAGFRHSRLFRARSGFARQDTASNTAEGNILLDDPDFRIEAAMLDHGVPCLAFAFQEKIRVNVQKPQLEALGLPVGPWLSEAKRAVRRGADPETTLAPTADRHISVGELLGAGALRTGPGQKIVYATDLAFNEANLARVVALAHGANQLFIEAGFLQEDRELAAAKRHLTAAEAGTIARLADVEHAVPMHFSPRYLGHEDKLHAEFAANLGVGSASHVSKSRDGRVFDHLR</sequence>
<gene>
    <name evidence="2" type="ORF">IHQ72_27380</name>
</gene>
<keyword evidence="3" id="KW-1185">Reference proteome</keyword>
<dbReference type="NCBIfam" id="NF002558">
    <property type="entry name" value="PRK02126.1"/>
    <property type="match status" value="1"/>
</dbReference>
<dbReference type="Gene3D" id="3.60.15.10">
    <property type="entry name" value="Ribonuclease Z/Hydroxyacylglutathione hydrolase-like"/>
    <property type="match status" value="1"/>
</dbReference>